<reference evidence="1" key="2">
    <citation type="submission" date="2025-09" db="UniProtKB">
        <authorList>
            <consortium name="Ensembl"/>
        </authorList>
    </citation>
    <scope>IDENTIFICATION</scope>
</reference>
<proteinExistence type="predicted"/>
<dbReference type="Proteomes" id="UP000264820">
    <property type="component" value="Unplaced"/>
</dbReference>
<accession>A0A3Q2YDL4</accession>
<evidence type="ECO:0000313" key="1">
    <source>
        <dbReference type="Ensembl" id="ENSHCOP00000016119.1"/>
    </source>
</evidence>
<sequence length="81" mass="9681">MELRRLHTWLRPSAPTLPANQVSVTLIGFLKTDDRMRLAKERREERDRSLGKKAFCRPFTLYRYFLTRHIGLHLFQRHGSS</sequence>
<evidence type="ECO:0000313" key="2">
    <source>
        <dbReference type="Proteomes" id="UP000264820"/>
    </source>
</evidence>
<protein>
    <submittedName>
        <fullName evidence="1">Uncharacterized protein</fullName>
    </submittedName>
</protein>
<dbReference type="Ensembl" id="ENSHCOT00000024217.1">
    <property type="protein sequence ID" value="ENSHCOP00000016119.1"/>
    <property type="gene ID" value="ENSHCOG00000019840.1"/>
</dbReference>
<name>A0A3Q2YDL4_HIPCM</name>
<reference evidence="1" key="1">
    <citation type="submission" date="2025-08" db="UniProtKB">
        <authorList>
            <consortium name="Ensembl"/>
        </authorList>
    </citation>
    <scope>IDENTIFICATION</scope>
</reference>
<keyword evidence="2" id="KW-1185">Reference proteome</keyword>
<organism evidence="1 2">
    <name type="scientific">Hippocampus comes</name>
    <name type="common">Tiger tail seahorse</name>
    <dbReference type="NCBI Taxonomy" id="109280"/>
    <lineage>
        <taxon>Eukaryota</taxon>
        <taxon>Metazoa</taxon>
        <taxon>Chordata</taxon>
        <taxon>Craniata</taxon>
        <taxon>Vertebrata</taxon>
        <taxon>Euteleostomi</taxon>
        <taxon>Actinopterygii</taxon>
        <taxon>Neopterygii</taxon>
        <taxon>Teleostei</taxon>
        <taxon>Neoteleostei</taxon>
        <taxon>Acanthomorphata</taxon>
        <taxon>Syngnathiaria</taxon>
        <taxon>Syngnathiformes</taxon>
        <taxon>Syngnathoidei</taxon>
        <taxon>Syngnathidae</taxon>
        <taxon>Hippocampus</taxon>
    </lineage>
</organism>
<dbReference type="AlphaFoldDB" id="A0A3Q2YDL4"/>